<name>A0AAU7T988_9ACTN</name>
<feature type="compositionally biased region" description="Pro residues" evidence="1">
    <location>
        <begin position="277"/>
        <end position="294"/>
    </location>
</feature>
<gene>
    <name evidence="2" type="ORF">ABN611_33165</name>
</gene>
<evidence type="ECO:0000256" key="1">
    <source>
        <dbReference type="SAM" id="MobiDB-lite"/>
    </source>
</evidence>
<feature type="compositionally biased region" description="Low complexity" evidence="1">
    <location>
        <begin position="312"/>
        <end position="322"/>
    </location>
</feature>
<feature type="compositionally biased region" description="Gly residues" evidence="1">
    <location>
        <begin position="672"/>
        <end position="683"/>
    </location>
</feature>
<feature type="region of interest" description="Disordered" evidence="1">
    <location>
        <begin position="529"/>
        <end position="699"/>
    </location>
</feature>
<feature type="compositionally biased region" description="Basic and acidic residues" evidence="1">
    <location>
        <begin position="393"/>
        <end position="407"/>
    </location>
</feature>
<feature type="region of interest" description="Disordered" evidence="1">
    <location>
        <begin position="260"/>
        <end position="451"/>
    </location>
</feature>
<proteinExistence type="predicted"/>
<evidence type="ECO:0000313" key="2">
    <source>
        <dbReference type="EMBL" id="XBV23404.1"/>
    </source>
</evidence>
<sequence length="871" mass="91146">MFEDDLTVLPTRDLLESAVELRALANRADARMLEHAQVYADRFHPSTCGTLVRPGRRTCDGRERAIVLGGEGCPEIAEFAVAEFAVVIGVSPGVGRDLIGDALALRHRFPLTWKAIRDGEATPWKARQIVRHCVKLSHAAASYVDRRVAAVVDTVSFYRLEKIVRAAKLHADPPLAADEAAEAAADRGVFVGRGDGHGNKTLYIKAPAAAINRCNARIATIADALKTLGDTRPVQHRRAAAIEILPDPRFTEELLAQTHTATNPQPPTHTNREHPHNNPPASEPHATPHPPTPPADATSHPPTTPAHRFDPDTQTGTGTQPGPDHRAGLTAQATQGGHVGLDGLARPDSRAGLDTWAGQGGQTRPDILAGRDARDARDARDGQDGQTRPDILAGRDARDARDARDGQDGQTRPDILAGVDACTGADVEAGLDKQPGTDPAVVQDDRSGDDRRRLCAEDLQEPPGPAEDPWLEAAGPPDPEPITDPFDGRPGLDMLDAQTDADDARPMDAAALRALNARLAQIKHDAYANPQHLYGPDPRRLEPAGSTTEPPCIHGHGNSKAPPSPAGVAGPPGLADSTAQACGGDAGNPADLADPVDPVDPACLTDPAGPEGSAGSARSARSARSAGSAGSAGSDGAGGPARAGARMGGPADDRSGGCAGVAPSSGRAGIAPSGGGAGDGPSGGRVDAAVGGRGTGRVRPGQTEVVVHLTDHTLATGNGVLRAETIGPLLAAQLAELIGHGPYTVKPVIDLNDAVSVDAYEIPTRIRDRIKLTHPVELFPYGNRETTNTIDLDHIKPYDPHGPTGQTSTTNLAPLGRYGHRVKTHAHGWTVHRINHTTLEWTTPHGFTFHVNPTGTHRINHARPTKPAPTT</sequence>
<feature type="region of interest" description="Disordered" evidence="1">
    <location>
        <begin position="477"/>
        <end position="501"/>
    </location>
</feature>
<dbReference type="RefSeq" id="WP_350276236.1">
    <property type="nucleotide sequence ID" value="NZ_CP158165.1"/>
</dbReference>
<accession>A0AAU7T988</accession>
<feature type="compositionally biased region" description="Basic and acidic residues" evidence="1">
    <location>
        <begin position="369"/>
        <end position="383"/>
    </location>
</feature>
<feature type="compositionally biased region" description="Low complexity" evidence="1">
    <location>
        <begin position="589"/>
        <end position="632"/>
    </location>
</feature>
<evidence type="ECO:0008006" key="3">
    <source>
        <dbReference type="Google" id="ProtNLM"/>
    </source>
</evidence>
<organism evidence="2">
    <name type="scientific">Kribbella sp. HUAS MG21</name>
    <dbReference type="NCBI Taxonomy" id="3160966"/>
    <lineage>
        <taxon>Bacteria</taxon>
        <taxon>Bacillati</taxon>
        <taxon>Actinomycetota</taxon>
        <taxon>Actinomycetes</taxon>
        <taxon>Propionibacteriales</taxon>
        <taxon>Kribbellaceae</taxon>
        <taxon>Kribbella</taxon>
    </lineage>
</organism>
<feature type="compositionally biased region" description="Low complexity" evidence="1">
    <location>
        <begin position="662"/>
        <end position="671"/>
    </location>
</feature>
<dbReference type="AlphaFoldDB" id="A0AAU7T988"/>
<dbReference type="EMBL" id="CP158165">
    <property type="protein sequence ID" value="XBV23404.1"/>
    <property type="molecule type" value="Genomic_DNA"/>
</dbReference>
<protein>
    <recommendedName>
        <fullName evidence="3">DUF222 domain-containing protein</fullName>
    </recommendedName>
</protein>
<reference evidence="2" key="1">
    <citation type="submission" date="2024-06" db="EMBL/GenBank/DDBJ databases">
        <title>Kribbella sp. strain HUAS MG21 genome sequences.</title>
        <authorList>
            <person name="Mo P."/>
        </authorList>
    </citation>
    <scope>NUCLEOTIDE SEQUENCE</scope>
    <source>
        <strain evidence="2">HUAS MG21</strain>
    </source>
</reference>